<evidence type="ECO:0000313" key="3">
    <source>
        <dbReference type="EMBL" id="CBH74717.1"/>
    </source>
</evidence>
<sequence>MMQAVTRCLFDDLFYEARRLGASDVHLAPGRPPAIRVDGTLRTTKSAALSERALAELFNEAAPCTEPTLPFHTDSTFVLTAPLWGRTRLHWTQSRAGITCAVRLLPNECPAAKTLGISQRLCDLVQTSHGLLLIVGSTGSGKSTTLAALLAVAAAARYRKIVTLEQPIEFDLSQLPGSIEQRAIGTDVPTLNDGVFSALRSDPDVIAIGEVRSADDCNALLRAAETGHLVLATMHAADAASSIDRMLRSFPGDEAGVARTVLADVLIGVSAQKLVAQTTGGRALESELLLATDAVRAIVRDGKCYQLRNAMTLGGSSGMKRFAGTQRYE</sequence>
<dbReference type="EMBL" id="CABL01000002">
    <property type="protein sequence ID" value="CBH74717.1"/>
    <property type="molecule type" value="Genomic_DNA"/>
</dbReference>
<evidence type="ECO:0000259" key="2">
    <source>
        <dbReference type="SMART" id="SM00382"/>
    </source>
</evidence>
<accession>E6PE32</accession>
<dbReference type="Gene3D" id="3.40.50.300">
    <property type="entry name" value="P-loop containing nucleotide triphosphate hydrolases"/>
    <property type="match status" value="1"/>
</dbReference>
<dbReference type="GO" id="GO:0016887">
    <property type="term" value="F:ATP hydrolysis activity"/>
    <property type="evidence" value="ECO:0007669"/>
    <property type="project" value="InterPro"/>
</dbReference>
<dbReference type="InterPro" id="IPR050921">
    <property type="entry name" value="T4SS_GSP_E_ATPase"/>
</dbReference>
<evidence type="ECO:0000256" key="1">
    <source>
        <dbReference type="ARBA" id="ARBA00006611"/>
    </source>
</evidence>
<feature type="domain" description="AAA+ ATPase" evidence="2">
    <location>
        <begin position="128"/>
        <end position="253"/>
    </location>
</feature>
<dbReference type="SUPFAM" id="SSF52540">
    <property type="entry name" value="P-loop containing nucleoside triphosphate hydrolases"/>
    <property type="match status" value="1"/>
</dbReference>
<organism evidence="3">
    <name type="scientific">mine drainage metagenome</name>
    <dbReference type="NCBI Taxonomy" id="410659"/>
    <lineage>
        <taxon>unclassified sequences</taxon>
        <taxon>metagenomes</taxon>
        <taxon>ecological metagenomes</taxon>
    </lineage>
</organism>
<gene>
    <name evidence="3" type="ORF">CARN1_1820</name>
</gene>
<dbReference type="InterPro" id="IPR027417">
    <property type="entry name" value="P-loop_NTPase"/>
</dbReference>
<comment type="caution">
    <text evidence="3">The sequence shown here is derived from an EMBL/GenBank/DDBJ whole genome shotgun (WGS) entry which is preliminary data.</text>
</comment>
<name>E6PE32_9ZZZZ</name>
<reference evidence="3" key="1">
    <citation type="submission" date="2009-10" db="EMBL/GenBank/DDBJ databases">
        <title>Diversity of trophic interactions inside an arsenic-rich microbial ecosystem.</title>
        <authorList>
            <person name="Bertin P.N."/>
            <person name="Heinrich-Salmeron A."/>
            <person name="Pelletier E."/>
            <person name="Goulhen-Chollet F."/>
            <person name="Arsene-Ploetze F."/>
            <person name="Gallien S."/>
            <person name="Calteau A."/>
            <person name="Vallenet D."/>
            <person name="Casiot C."/>
            <person name="Chane-Woon-Ming B."/>
            <person name="Giloteaux L."/>
            <person name="Barakat M."/>
            <person name="Bonnefoy V."/>
            <person name="Bruneel O."/>
            <person name="Chandler M."/>
            <person name="Cleiss J."/>
            <person name="Duran R."/>
            <person name="Elbaz-Poulichet F."/>
            <person name="Fonknechten N."/>
            <person name="Lauga B."/>
            <person name="Mornico D."/>
            <person name="Ortet P."/>
            <person name="Schaeffer C."/>
            <person name="Siguier P."/>
            <person name="Alexander Thil Smith A."/>
            <person name="Van Dorsselaer A."/>
            <person name="Weissenbach J."/>
            <person name="Medigue C."/>
            <person name="Le Paslier D."/>
        </authorList>
    </citation>
    <scope>NUCLEOTIDE SEQUENCE</scope>
</reference>
<dbReference type="AlphaFoldDB" id="E6PE32"/>
<dbReference type="InterPro" id="IPR003593">
    <property type="entry name" value="AAA+_ATPase"/>
</dbReference>
<dbReference type="Gene3D" id="3.30.450.90">
    <property type="match status" value="1"/>
</dbReference>
<proteinExistence type="inferred from homology"/>
<dbReference type="InterPro" id="IPR001482">
    <property type="entry name" value="T2SS/T4SS_dom"/>
</dbReference>
<protein>
    <submittedName>
        <fullName evidence="3">Putative twitching motility protein</fullName>
    </submittedName>
</protein>
<dbReference type="PANTHER" id="PTHR30486">
    <property type="entry name" value="TWITCHING MOTILITY PROTEIN PILT"/>
    <property type="match status" value="1"/>
</dbReference>
<dbReference type="Pfam" id="PF00437">
    <property type="entry name" value="T2SSE"/>
    <property type="match status" value="1"/>
</dbReference>
<comment type="similarity">
    <text evidence="1">Belongs to the GSP E family.</text>
</comment>
<dbReference type="SMART" id="SM00382">
    <property type="entry name" value="AAA"/>
    <property type="match status" value="1"/>
</dbReference>